<feature type="compositionally biased region" description="Low complexity" evidence="1">
    <location>
        <begin position="138"/>
        <end position="191"/>
    </location>
</feature>
<evidence type="ECO:0000313" key="3">
    <source>
        <dbReference type="EMBL" id="GAQ07638.1"/>
    </source>
</evidence>
<name>A0AAN4PK56_ASPLE</name>
<feature type="region of interest" description="Disordered" evidence="1">
    <location>
        <begin position="138"/>
        <end position="207"/>
    </location>
</feature>
<feature type="chain" id="PRO_5043046970" description="GPI anchored protein" evidence="2">
    <location>
        <begin position="18"/>
        <end position="227"/>
    </location>
</feature>
<evidence type="ECO:0000256" key="1">
    <source>
        <dbReference type="SAM" id="MobiDB-lite"/>
    </source>
</evidence>
<evidence type="ECO:0000313" key="4">
    <source>
        <dbReference type="Proteomes" id="UP000051487"/>
    </source>
</evidence>
<comment type="caution">
    <text evidence="3">The sequence shown here is derived from an EMBL/GenBank/DDBJ whole genome shotgun (WGS) entry which is preliminary data.</text>
</comment>
<sequence length="227" mass="22730">MLLSLVTVTAILQLAIATNVSPPILYARHAAQDGSLEKRATCADGGQCLLGSCCGDGCALNCCALDNGGLGCGIAERCQFRGNVFVGCCGNFLGGCTGEATRVTVHTPYSTVTLGAATDARTTSTATTTREEMFTAISVTPTATATATSTTTTTTSSESEGSSSHSHRVSASSRSVKAETTSSSHRSTTTTAVFSQASPSPNNGGGSGVGMEMPVLAGMAALGAVLL</sequence>
<reference evidence="3 4" key="1">
    <citation type="submission" date="2015-11" db="EMBL/GenBank/DDBJ databases">
        <title>Aspergillus lentulus strain IFM 54703T.</title>
        <authorList>
            <person name="Kusuya Y."/>
            <person name="Sakai K."/>
            <person name="Kamei K."/>
            <person name="Takahashi H."/>
            <person name="Yaguchi T."/>
        </authorList>
    </citation>
    <scope>NUCLEOTIDE SEQUENCE [LARGE SCALE GENOMIC DNA]</scope>
    <source>
        <strain evidence="3 4">IFM 54703</strain>
    </source>
</reference>
<protein>
    <recommendedName>
        <fullName evidence="5">GPI anchored protein</fullName>
    </recommendedName>
</protein>
<organism evidence="3 4">
    <name type="scientific">Aspergillus lentulus</name>
    <dbReference type="NCBI Taxonomy" id="293939"/>
    <lineage>
        <taxon>Eukaryota</taxon>
        <taxon>Fungi</taxon>
        <taxon>Dikarya</taxon>
        <taxon>Ascomycota</taxon>
        <taxon>Pezizomycotina</taxon>
        <taxon>Eurotiomycetes</taxon>
        <taxon>Eurotiomycetidae</taxon>
        <taxon>Eurotiales</taxon>
        <taxon>Aspergillaceae</taxon>
        <taxon>Aspergillus</taxon>
        <taxon>Aspergillus subgen. Fumigati</taxon>
    </lineage>
</organism>
<dbReference type="EMBL" id="BCLY01000009">
    <property type="protein sequence ID" value="GAQ07638.1"/>
    <property type="molecule type" value="Genomic_DNA"/>
</dbReference>
<accession>A0AAN4PK56</accession>
<gene>
    <name evidence="3" type="ORF">ALT_4959</name>
</gene>
<dbReference type="AlphaFoldDB" id="A0AAN4PK56"/>
<keyword evidence="2" id="KW-0732">Signal</keyword>
<evidence type="ECO:0000256" key="2">
    <source>
        <dbReference type="SAM" id="SignalP"/>
    </source>
</evidence>
<evidence type="ECO:0008006" key="5">
    <source>
        <dbReference type="Google" id="ProtNLM"/>
    </source>
</evidence>
<dbReference type="Proteomes" id="UP000051487">
    <property type="component" value="Unassembled WGS sequence"/>
</dbReference>
<proteinExistence type="predicted"/>
<feature type="signal peptide" evidence="2">
    <location>
        <begin position="1"/>
        <end position="17"/>
    </location>
</feature>